<dbReference type="Pfam" id="PF07929">
    <property type="entry name" value="PRiA4_ORF3"/>
    <property type="match status" value="1"/>
</dbReference>
<proteinExistence type="predicted"/>
<dbReference type="Proteomes" id="UP000193118">
    <property type="component" value="Unassembled WGS sequence"/>
</dbReference>
<gene>
    <name evidence="2" type="ORF">BWD09_08930</name>
</gene>
<dbReference type="EMBL" id="MTBO01000024">
    <property type="protein sequence ID" value="OSI15300.1"/>
    <property type="molecule type" value="Genomic_DNA"/>
</dbReference>
<comment type="caution">
    <text evidence="2">The sequence shown here is derived from an EMBL/GenBank/DDBJ whole genome shotgun (WGS) entry which is preliminary data.</text>
</comment>
<name>A0A1X3D5X3_9NEIS</name>
<dbReference type="PANTHER" id="PTHR41878:SF1">
    <property type="entry name" value="TNPR PROTEIN"/>
    <property type="match status" value="1"/>
</dbReference>
<dbReference type="GeneID" id="94580019"/>
<sequence length="199" mass="22813">MMAKPVLCFQLRVHLAGSEPEIWRRLLVPAEATLYDLHWILQAAFGWEACHLYQFGMENGGAAGRVYPDFEDFDFDDPEDCERRAMETAPKLRDVLPVGERMIYTYDMGDDWEHVILCEALMIKPPRLRLPACTDGAMNHALEDVGGIWGYQEIVDVIANQHHPDYQQAVADLQESFGKRILKYDAAAFDPKKIKFPRV</sequence>
<dbReference type="Gene3D" id="3.10.290.30">
    <property type="entry name" value="MM3350-like"/>
    <property type="match status" value="1"/>
</dbReference>
<dbReference type="PANTHER" id="PTHR41878">
    <property type="entry name" value="LEXA REPRESSOR-RELATED"/>
    <property type="match status" value="1"/>
</dbReference>
<evidence type="ECO:0000313" key="2">
    <source>
        <dbReference type="EMBL" id="OSI15300.1"/>
    </source>
</evidence>
<organism evidence="2 3">
    <name type="scientific">Neisseria dentiae</name>
    <dbReference type="NCBI Taxonomy" id="194197"/>
    <lineage>
        <taxon>Bacteria</taxon>
        <taxon>Pseudomonadati</taxon>
        <taxon>Pseudomonadota</taxon>
        <taxon>Betaproteobacteria</taxon>
        <taxon>Neisseriales</taxon>
        <taxon>Neisseriaceae</taxon>
        <taxon>Neisseria</taxon>
    </lineage>
</organism>
<dbReference type="SUPFAM" id="SSF159941">
    <property type="entry name" value="MM3350-like"/>
    <property type="match status" value="1"/>
</dbReference>
<accession>A0A1X3D5X3</accession>
<feature type="domain" description="Plasmid pRiA4b Orf3-like" evidence="1">
    <location>
        <begin position="9"/>
        <end position="192"/>
    </location>
</feature>
<dbReference type="InterPro" id="IPR024047">
    <property type="entry name" value="MM3350-like_sf"/>
</dbReference>
<dbReference type="AlphaFoldDB" id="A0A1X3D5X3"/>
<evidence type="ECO:0000259" key="1">
    <source>
        <dbReference type="Pfam" id="PF07929"/>
    </source>
</evidence>
<dbReference type="InterPro" id="IPR012912">
    <property type="entry name" value="Plasmid_pRiA4b_Orf3-like"/>
</dbReference>
<dbReference type="RefSeq" id="WP_085366333.1">
    <property type="nucleotide sequence ID" value="NZ_CAUJPZ010000080.1"/>
</dbReference>
<reference evidence="3" key="1">
    <citation type="submission" date="2017-01" db="EMBL/GenBank/DDBJ databases">
        <authorList>
            <person name="Wolfgang W.J."/>
            <person name="Cole J."/>
            <person name="Wroblewski D."/>
            <person name="Mcginnis J."/>
            <person name="Musser K.A."/>
        </authorList>
    </citation>
    <scope>NUCLEOTIDE SEQUENCE [LARGE SCALE GENOMIC DNA]</scope>
    <source>
        <strain evidence="3">DSM 19151</strain>
    </source>
</reference>
<protein>
    <recommendedName>
        <fullName evidence="1">Plasmid pRiA4b Orf3-like domain-containing protein</fullName>
    </recommendedName>
</protein>
<dbReference type="STRING" id="194197.BWD09_08930"/>
<dbReference type="OrthoDB" id="9816539at2"/>
<evidence type="ECO:0000313" key="3">
    <source>
        <dbReference type="Proteomes" id="UP000193118"/>
    </source>
</evidence>
<keyword evidence="3" id="KW-1185">Reference proteome</keyword>